<proteinExistence type="predicted"/>
<reference evidence="1" key="1">
    <citation type="submission" date="2022-08" db="EMBL/GenBank/DDBJ databases">
        <title>A global survey of hypervirulent Aeromonas hydrophila identified this emerging pathogen in farmed fish in the lower Mekong River basin.</title>
        <authorList>
            <person name="Xu T."/>
            <person name="Rasmussen-Ivey C.R."/>
            <person name="Moen F.S."/>
            <person name="Fernandez Bravo A."/>
            <person name="Lamy B."/>
            <person name="Beaz-Hidalgo R."/>
            <person name="Khan C.D."/>
            <person name="Castro Escarpulli G."/>
            <person name="Yasin I.S.M."/>
            <person name="Figueras M.J."/>
            <person name="Azzam Sayuti M."/>
            <person name="Karim M.M."/>
            <person name="Alam K.M."/>
            <person name="Le T.T.T."/>
            <person name="Thao N.H.P."/>
            <person name="Addo S."/>
            <person name="Duodu S."/>
            <person name="Ali S."/>
            <person name="Mey S."/>
            <person name="Somony T."/>
            <person name="Liles M.R."/>
        </authorList>
    </citation>
    <scope>NUCLEOTIDE SEQUENCE</scope>
    <source>
        <strain evidence="1">0.14</strain>
    </source>
</reference>
<gene>
    <name evidence="1" type="ORF">NS965_19415</name>
</gene>
<protein>
    <submittedName>
        <fullName evidence="1">Uncharacterized protein</fullName>
    </submittedName>
</protein>
<comment type="caution">
    <text evidence="1">The sequence shown here is derived from an EMBL/GenBank/DDBJ whole genome shotgun (WGS) entry which is preliminary data.</text>
</comment>
<accession>A0AAW5MID4</accession>
<sequence length="165" mass="18635">MANVPKSRQAQVSHKQTALIRRRLINLSQITYIQRYQPLNKPLAELEPEALERLGIAIYNTSQQASFEQIVGPDEQTQYLKDIRDALTSAGLLERFFEMPDGTLLLPHLVQSADYGSMPNGWVVRLYRDGHETERPMMTCLCSNEDACIATLTALSERLKGSSIQ</sequence>
<dbReference type="EMBL" id="JANLFC010000070">
    <property type="protein sequence ID" value="MCR4450557.1"/>
    <property type="molecule type" value="Genomic_DNA"/>
</dbReference>
<dbReference type="RefSeq" id="WP_257725888.1">
    <property type="nucleotide sequence ID" value="NZ_JANLFC010000070.1"/>
</dbReference>
<dbReference type="Proteomes" id="UP001204061">
    <property type="component" value="Unassembled WGS sequence"/>
</dbReference>
<evidence type="ECO:0000313" key="1">
    <source>
        <dbReference type="EMBL" id="MCR4450557.1"/>
    </source>
</evidence>
<name>A0AAW5MID4_AERVE</name>
<dbReference type="AlphaFoldDB" id="A0AAW5MID4"/>
<organism evidence="1 2">
    <name type="scientific">Aeromonas veronii</name>
    <dbReference type="NCBI Taxonomy" id="654"/>
    <lineage>
        <taxon>Bacteria</taxon>
        <taxon>Pseudomonadati</taxon>
        <taxon>Pseudomonadota</taxon>
        <taxon>Gammaproteobacteria</taxon>
        <taxon>Aeromonadales</taxon>
        <taxon>Aeromonadaceae</taxon>
        <taxon>Aeromonas</taxon>
    </lineage>
</organism>
<evidence type="ECO:0000313" key="2">
    <source>
        <dbReference type="Proteomes" id="UP001204061"/>
    </source>
</evidence>